<evidence type="ECO:0000259" key="5">
    <source>
        <dbReference type="SMART" id="SM01386"/>
    </source>
</evidence>
<dbReference type="InterPro" id="IPR009068">
    <property type="entry name" value="uS15_NS1_RNA-bd_sf"/>
</dbReference>
<evidence type="ECO:0000313" key="6">
    <source>
        <dbReference type="EMBL" id="EQD32524.1"/>
    </source>
</evidence>
<dbReference type="PANTHER" id="PTHR11885">
    <property type="entry name" value="RIBOSOMAL PROTEIN S15P/S13E"/>
    <property type="match status" value="1"/>
</dbReference>
<name>T0ZV38_9ZZZZ</name>
<accession>T0ZV38</accession>
<dbReference type="SMART" id="SM01387">
    <property type="entry name" value="Ribosomal_S15"/>
    <property type="match status" value="1"/>
</dbReference>
<feature type="compositionally biased region" description="Basic residues" evidence="4">
    <location>
        <begin position="1"/>
        <end position="16"/>
    </location>
</feature>
<dbReference type="InterPro" id="IPR023029">
    <property type="entry name" value="Ribosomal_uS15_arc_euk"/>
</dbReference>
<dbReference type="InterPro" id="IPR000589">
    <property type="entry name" value="Ribosomal_uS15"/>
</dbReference>
<evidence type="ECO:0000256" key="3">
    <source>
        <dbReference type="ARBA" id="ARBA00023274"/>
    </source>
</evidence>
<proteinExistence type="inferred from homology"/>
<dbReference type="FunFam" id="1.10.287.10:FF:000003">
    <property type="entry name" value="40S ribosomal protein S13"/>
    <property type="match status" value="1"/>
</dbReference>
<keyword evidence="2 6" id="KW-0689">Ribosomal protein</keyword>
<dbReference type="InterPro" id="IPR012606">
    <property type="entry name" value="Ribosomal_uS15_N"/>
</dbReference>
<dbReference type="GO" id="GO:0022627">
    <property type="term" value="C:cytosolic small ribosomal subunit"/>
    <property type="evidence" value="ECO:0007669"/>
    <property type="project" value="TreeGrafter"/>
</dbReference>
<organism evidence="6">
    <name type="scientific">mine drainage metagenome</name>
    <dbReference type="NCBI Taxonomy" id="410659"/>
    <lineage>
        <taxon>unclassified sequences</taxon>
        <taxon>metagenomes</taxon>
        <taxon>ecological metagenomes</taxon>
    </lineage>
</organism>
<dbReference type="Gene3D" id="1.10.287.10">
    <property type="entry name" value="S15/NS1, RNA-binding"/>
    <property type="match status" value="1"/>
</dbReference>
<dbReference type="SUPFAM" id="SSF47060">
    <property type="entry name" value="S15/NS1 RNA-binding domain"/>
    <property type="match status" value="1"/>
</dbReference>
<dbReference type="SMART" id="SM01386">
    <property type="entry name" value="Ribosomal_S13_N"/>
    <property type="match status" value="1"/>
</dbReference>
<dbReference type="EMBL" id="AUZZ01009795">
    <property type="protein sequence ID" value="EQD32524.1"/>
    <property type="molecule type" value="Genomic_DNA"/>
</dbReference>
<comment type="caution">
    <text evidence="6">The sequence shown here is derived from an EMBL/GenBank/DDBJ whole genome shotgun (WGS) entry which is preliminary data.</text>
</comment>
<dbReference type="PROSITE" id="PS00362">
    <property type="entry name" value="RIBOSOMAL_S15"/>
    <property type="match status" value="1"/>
</dbReference>
<evidence type="ECO:0000256" key="1">
    <source>
        <dbReference type="ARBA" id="ARBA00008434"/>
    </source>
</evidence>
<gene>
    <name evidence="6" type="ORF">B2A_13521</name>
</gene>
<dbReference type="NCBIfam" id="NF006331">
    <property type="entry name" value="PRK08561.1"/>
    <property type="match status" value="1"/>
</dbReference>
<evidence type="ECO:0000256" key="4">
    <source>
        <dbReference type="SAM" id="MobiDB-lite"/>
    </source>
</evidence>
<comment type="similarity">
    <text evidence="1">Belongs to the universal ribosomal protein uS15 family.</text>
</comment>
<dbReference type="GO" id="GO:0006412">
    <property type="term" value="P:translation"/>
    <property type="evidence" value="ECO:0007669"/>
    <property type="project" value="InterPro"/>
</dbReference>
<keyword evidence="3" id="KW-0687">Ribonucleoprotein</keyword>
<dbReference type="Pfam" id="PF08069">
    <property type="entry name" value="Ribosomal_S13_N"/>
    <property type="match status" value="1"/>
</dbReference>
<dbReference type="Pfam" id="PF00312">
    <property type="entry name" value="Ribosomal_S15"/>
    <property type="match status" value="1"/>
</dbReference>
<dbReference type="AlphaFoldDB" id="T0ZV38"/>
<feature type="region of interest" description="Disordered" evidence="4">
    <location>
        <begin position="1"/>
        <end position="30"/>
    </location>
</feature>
<feature type="domain" description="Small ribosomal subunit protein uS15 N-terminal" evidence="5">
    <location>
        <begin position="1"/>
        <end position="63"/>
    </location>
</feature>
<protein>
    <submittedName>
        <fullName evidence="6">30S ribosomal protein S15P</fullName>
    </submittedName>
</protein>
<feature type="compositionally biased region" description="Basic and acidic residues" evidence="4">
    <location>
        <begin position="17"/>
        <end position="30"/>
    </location>
</feature>
<dbReference type="GO" id="GO:0070181">
    <property type="term" value="F:small ribosomal subunit rRNA binding"/>
    <property type="evidence" value="ECO:0007669"/>
    <property type="project" value="TreeGrafter"/>
</dbReference>
<evidence type="ECO:0000256" key="2">
    <source>
        <dbReference type="ARBA" id="ARBA00022980"/>
    </source>
</evidence>
<dbReference type="GO" id="GO:0003735">
    <property type="term" value="F:structural constituent of ribosome"/>
    <property type="evidence" value="ECO:0007669"/>
    <property type="project" value="InterPro"/>
</dbReference>
<reference evidence="6" key="1">
    <citation type="submission" date="2013-08" db="EMBL/GenBank/DDBJ databases">
        <authorList>
            <person name="Mendez C."/>
            <person name="Richter M."/>
            <person name="Ferrer M."/>
            <person name="Sanchez J."/>
        </authorList>
    </citation>
    <scope>NUCLEOTIDE SEQUENCE</scope>
</reference>
<sequence>MARMHTRKHGKSKSRKPVLDEKDFGKGSGELSKEQIEELIIEYAKQGTGPAQMGERLKKEHGVKYIRQATGKRLGKILEDKGFKGDIPPDMMDLMKRAVRMRKHIDKNKRDVHSTIRLKRTESKIWRLTSYYIKKGALPAKWRYNPATAELLIRGKA</sequence>
<dbReference type="Gene3D" id="4.10.860.130">
    <property type="match status" value="1"/>
</dbReference>
<dbReference type="CDD" id="cd00677">
    <property type="entry name" value="S15_NS1_EPRS_RNA-bind"/>
    <property type="match status" value="1"/>
</dbReference>
<reference evidence="6" key="2">
    <citation type="journal article" date="2014" name="ISME J.">
        <title>Microbial stratification in low pH oxic and suboxic macroscopic growths along an acid mine drainage.</title>
        <authorList>
            <person name="Mendez-Garcia C."/>
            <person name="Mesa V."/>
            <person name="Sprenger R.R."/>
            <person name="Richter M."/>
            <person name="Diez M.S."/>
            <person name="Solano J."/>
            <person name="Bargiela R."/>
            <person name="Golyshina O.V."/>
            <person name="Manteca A."/>
            <person name="Ramos J.L."/>
            <person name="Gallego J.R."/>
            <person name="Llorente I."/>
            <person name="Martins Dos Santos V.A."/>
            <person name="Jensen O.N."/>
            <person name="Pelaez A.I."/>
            <person name="Sanchez J."/>
            <person name="Ferrer M."/>
        </authorList>
    </citation>
    <scope>NUCLEOTIDE SEQUENCE</scope>
</reference>
<dbReference type="PANTHER" id="PTHR11885:SF6">
    <property type="entry name" value="SMALL RIBOSOMAL SUBUNIT PROTEIN US15"/>
    <property type="match status" value="1"/>
</dbReference>